<sequence>MPLLALPNELLLHIAQNLSVQEDISVLCQANRRLYDLLQDYLYWYNAQHDKSSALVFGALRGLRAVVEKSLRAKPLDIDAPPLPTSRRYMGHNAVCIAINRQHPDLVELLLSNGASIHGHCRGKVTYLGTAAQHGNLKTMQVLLDRGASIHATDGNGMTALHHAVAWNHLASVDFLLDRGADITAMEYLGQTPLCKAALHGNMDCIQHLIKRGASAELQSPTGRRALYIAMGSGHAEISQLLLDRGVILEKREELFHRAAQYGYLACLEMLLKLGVPVDCKGENNTTALYYAASDCTPSDGGLDIITRLLDAGADMNIRSFHDRTPLFAAALRGQKSVAKLLLDRGADPNAYVLYAGEPQTALWGVLNGDMRNWDIAELLLERGANPNLLCTLQNQHPLVHPKEYPDDHMLQLMLSKGADMSRGIPCT</sequence>
<dbReference type="GeneID" id="81397961"/>
<feature type="domain" description="F-box" evidence="4">
    <location>
        <begin position="1"/>
        <end position="47"/>
    </location>
</feature>
<dbReference type="InterPro" id="IPR051631">
    <property type="entry name" value="Ankyrin-KH/SAM_domain"/>
</dbReference>
<protein>
    <recommendedName>
        <fullName evidence="4">F-box domain-containing protein</fullName>
    </recommendedName>
</protein>
<feature type="repeat" description="ANK" evidence="3">
    <location>
        <begin position="322"/>
        <end position="351"/>
    </location>
</feature>
<feature type="repeat" description="ANK" evidence="3">
    <location>
        <begin position="189"/>
        <end position="221"/>
    </location>
</feature>
<dbReference type="Gene3D" id="1.25.40.20">
    <property type="entry name" value="Ankyrin repeat-containing domain"/>
    <property type="match status" value="2"/>
</dbReference>
<reference evidence="5" key="1">
    <citation type="submission" date="2022-11" db="EMBL/GenBank/DDBJ databases">
        <authorList>
            <person name="Petersen C."/>
        </authorList>
    </citation>
    <scope>NUCLEOTIDE SEQUENCE</scope>
    <source>
        <strain evidence="5">IBT 34128</strain>
    </source>
</reference>
<dbReference type="EMBL" id="JAPMSZ010000010">
    <property type="protein sequence ID" value="KAJ5086960.1"/>
    <property type="molecule type" value="Genomic_DNA"/>
</dbReference>
<keyword evidence="2 3" id="KW-0040">ANK repeat</keyword>
<reference evidence="5" key="2">
    <citation type="journal article" date="2023" name="IMA Fungus">
        <title>Comparative genomic study of the Penicillium genus elucidates a diverse pangenome and 15 lateral gene transfer events.</title>
        <authorList>
            <person name="Petersen C."/>
            <person name="Sorensen T."/>
            <person name="Nielsen M.R."/>
            <person name="Sondergaard T.E."/>
            <person name="Sorensen J.L."/>
            <person name="Fitzpatrick D.A."/>
            <person name="Frisvad J.C."/>
            <person name="Nielsen K.L."/>
        </authorList>
    </citation>
    <scope>NUCLEOTIDE SEQUENCE</scope>
    <source>
        <strain evidence="5">IBT 34128</strain>
    </source>
</reference>
<evidence type="ECO:0000313" key="5">
    <source>
        <dbReference type="EMBL" id="KAJ5086960.1"/>
    </source>
</evidence>
<feature type="repeat" description="ANK" evidence="3">
    <location>
        <begin position="123"/>
        <end position="155"/>
    </location>
</feature>
<accession>A0A9W9ESC8</accession>
<evidence type="ECO:0000256" key="1">
    <source>
        <dbReference type="ARBA" id="ARBA00022737"/>
    </source>
</evidence>
<dbReference type="PRINTS" id="PR01415">
    <property type="entry name" value="ANKYRIN"/>
</dbReference>
<name>A0A9W9ESC8_9EURO</name>
<dbReference type="PANTHER" id="PTHR23206:SF7">
    <property type="entry name" value="PROTEIN KINASE DOMAIN-CONTAINING PROTEIN"/>
    <property type="match status" value="1"/>
</dbReference>
<feature type="repeat" description="ANK" evidence="3">
    <location>
        <begin position="284"/>
        <end position="321"/>
    </location>
</feature>
<dbReference type="SUPFAM" id="SSF81383">
    <property type="entry name" value="F-box domain"/>
    <property type="match status" value="1"/>
</dbReference>
<dbReference type="AlphaFoldDB" id="A0A9W9ESC8"/>
<proteinExistence type="predicted"/>
<evidence type="ECO:0000313" key="6">
    <source>
        <dbReference type="Proteomes" id="UP001141434"/>
    </source>
</evidence>
<dbReference type="SMART" id="SM00248">
    <property type="entry name" value="ANK"/>
    <property type="match status" value="10"/>
</dbReference>
<dbReference type="GO" id="GO:0005737">
    <property type="term" value="C:cytoplasm"/>
    <property type="evidence" value="ECO:0007669"/>
    <property type="project" value="TreeGrafter"/>
</dbReference>
<evidence type="ECO:0000256" key="2">
    <source>
        <dbReference type="ARBA" id="ARBA00023043"/>
    </source>
</evidence>
<dbReference type="InterPro" id="IPR036770">
    <property type="entry name" value="Ankyrin_rpt-contain_sf"/>
</dbReference>
<dbReference type="Proteomes" id="UP001141434">
    <property type="component" value="Unassembled WGS sequence"/>
</dbReference>
<organism evidence="5 6">
    <name type="scientific">Penicillium alfredii</name>
    <dbReference type="NCBI Taxonomy" id="1506179"/>
    <lineage>
        <taxon>Eukaryota</taxon>
        <taxon>Fungi</taxon>
        <taxon>Dikarya</taxon>
        <taxon>Ascomycota</taxon>
        <taxon>Pezizomycotina</taxon>
        <taxon>Eurotiomycetes</taxon>
        <taxon>Eurotiomycetidae</taxon>
        <taxon>Eurotiales</taxon>
        <taxon>Aspergillaceae</taxon>
        <taxon>Penicillium</taxon>
    </lineage>
</organism>
<keyword evidence="1" id="KW-0677">Repeat</keyword>
<feature type="repeat" description="ANK" evidence="3">
    <location>
        <begin position="156"/>
        <end position="188"/>
    </location>
</feature>
<evidence type="ECO:0000256" key="3">
    <source>
        <dbReference type="PROSITE-ProRule" id="PRU00023"/>
    </source>
</evidence>
<dbReference type="RefSeq" id="XP_056509085.1">
    <property type="nucleotide sequence ID" value="XM_056658792.1"/>
</dbReference>
<dbReference type="PANTHER" id="PTHR23206">
    <property type="entry name" value="MASK PROTEIN"/>
    <property type="match status" value="1"/>
</dbReference>
<gene>
    <name evidence="5" type="ORF">NUU61_008267</name>
</gene>
<dbReference type="OrthoDB" id="539213at2759"/>
<dbReference type="InterPro" id="IPR002110">
    <property type="entry name" value="Ankyrin_rpt"/>
</dbReference>
<feature type="repeat" description="ANK" evidence="3">
    <location>
        <begin position="222"/>
        <end position="254"/>
    </location>
</feature>
<dbReference type="PROSITE" id="PS50297">
    <property type="entry name" value="ANK_REP_REGION"/>
    <property type="match status" value="4"/>
</dbReference>
<dbReference type="PROSITE" id="PS50088">
    <property type="entry name" value="ANK_REPEAT"/>
    <property type="match status" value="6"/>
</dbReference>
<comment type="caution">
    <text evidence="5">The sequence shown here is derived from an EMBL/GenBank/DDBJ whole genome shotgun (WGS) entry which is preliminary data.</text>
</comment>
<dbReference type="PROSITE" id="PS50181">
    <property type="entry name" value="FBOX"/>
    <property type="match status" value="1"/>
</dbReference>
<dbReference type="InterPro" id="IPR036047">
    <property type="entry name" value="F-box-like_dom_sf"/>
</dbReference>
<dbReference type="Pfam" id="PF12796">
    <property type="entry name" value="Ank_2"/>
    <property type="match status" value="3"/>
</dbReference>
<dbReference type="SUPFAM" id="SSF48403">
    <property type="entry name" value="Ankyrin repeat"/>
    <property type="match status" value="1"/>
</dbReference>
<evidence type="ECO:0000259" key="4">
    <source>
        <dbReference type="PROSITE" id="PS50181"/>
    </source>
</evidence>
<dbReference type="InterPro" id="IPR001810">
    <property type="entry name" value="F-box_dom"/>
</dbReference>
<keyword evidence="6" id="KW-1185">Reference proteome</keyword>